<dbReference type="Pfam" id="PF00055">
    <property type="entry name" value="Laminin_N"/>
    <property type="match status" value="1"/>
</dbReference>
<dbReference type="EMBL" id="JOJR01000010">
    <property type="protein sequence ID" value="RCN51862.1"/>
    <property type="molecule type" value="Genomic_DNA"/>
</dbReference>
<dbReference type="GO" id="GO:0009887">
    <property type="term" value="P:animal organ morphogenesis"/>
    <property type="evidence" value="ECO:0007669"/>
    <property type="project" value="TreeGrafter"/>
</dbReference>
<dbReference type="GO" id="GO:0009888">
    <property type="term" value="P:tissue development"/>
    <property type="evidence" value="ECO:0007669"/>
    <property type="project" value="TreeGrafter"/>
</dbReference>
<organism evidence="4 5">
    <name type="scientific">Ancylostoma caninum</name>
    <name type="common">Dog hookworm</name>
    <dbReference type="NCBI Taxonomy" id="29170"/>
    <lineage>
        <taxon>Eukaryota</taxon>
        <taxon>Metazoa</taxon>
        <taxon>Ecdysozoa</taxon>
        <taxon>Nematoda</taxon>
        <taxon>Chromadorea</taxon>
        <taxon>Rhabditida</taxon>
        <taxon>Rhabditina</taxon>
        <taxon>Rhabditomorpha</taxon>
        <taxon>Strongyloidea</taxon>
        <taxon>Ancylostomatidae</taxon>
        <taxon>Ancylostomatinae</taxon>
        <taxon>Ancylostoma</taxon>
    </lineage>
</organism>
<dbReference type="OrthoDB" id="5776160at2759"/>
<feature type="domain" description="Laminin N-terminal" evidence="3">
    <location>
        <begin position="1"/>
        <end position="193"/>
    </location>
</feature>
<evidence type="ECO:0000256" key="2">
    <source>
        <dbReference type="ARBA" id="ARBA00023292"/>
    </source>
</evidence>
<protein>
    <submittedName>
        <fullName evidence="4">Laminin</fullName>
    </submittedName>
</protein>
<keyword evidence="1" id="KW-1015">Disulfide bond</keyword>
<keyword evidence="2" id="KW-0424">Laminin EGF-like domain</keyword>
<gene>
    <name evidence="4" type="ORF">ANCCAN_01950</name>
</gene>
<evidence type="ECO:0000256" key="1">
    <source>
        <dbReference type="ARBA" id="ARBA00023157"/>
    </source>
</evidence>
<dbReference type="SMART" id="SM00136">
    <property type="entry name" value="LamNT"/>
    <property type="match status" value="1"/>
</dbReference>
<evidence type="ECO:0000313" key="5">
    <source>
        <dbReference type="Proteomes" id="UP000252519"/>
    </source>
</evidence>
<dbReference type="InterPro" id="IPR050440">
    <property type="entry name" value="Laminin/Netrin_ECM"/>
</dbReference>
<comment type="caution">
    <text evidence="4">The sequence shown here is derived from an EMBL/GenBank/DDBJ whole genome shotgun (WGS) entry which is preliminary data.</text>
</comment>
<evidence type="ECO:0000313" key="4">
    <source>
        <dbReference type="EMBL" id="RCN51862.1"/>
    </source>
</evidence>
<dbReference type="AlphaFoldDB" id="A0A368H5I5"/>
<keyword evidence="5" id="KW-1185">Reference proteome</keyword>
<dbReference type="Gene3D" id="2.60.120.260">
    <property type="entry name" value="Galactose-binding domain-like"/>
    <property type="match status" value="1"/>
</dbReference>
<dbReference type="Proteomes" id="UP000252519">
    <property type="component" value="Unassembled WGS sequence"/>
</dbReference>
<name>A0A368H5I5_ANCCA</name>
<evidence type="ECO:0000259" key="3">
    <source>
        <dbReference type="PROSITE" id="PS51117"/>
    </source>
</evidence>
<dbReference type="STRING" id="29170.A0A368H5I5"/>
<feature type="non-terminal residue" evidence="4">
    <location>
        <position position="193"/>
    </location>
</feature>
<dbReference type="GO" id="GO:0005201">
    <property type="term" value="F:extracellular matrix structural constituent"/>
    <property type="evidence" value="ECO:0007669"/>
    <property type="project" value="TreeGrafter"/>
</dbReference>
<accession>A0A368H5I5</accession>
<dbReference type="InterPro" id="IPR008979">
    <property type="entry name" value="Galactose-bd-like_sf"/>
</dbReference>
<dbReference type="InterPro" id="IPR008211">
    <property type="entry name" value="Laminin_N"/>
</dbReference>
<dbReference type="PROSITE" id="PS51117">
    <property type="entry name" value="LAMININ_NTER"/>
    <property type="match status" value="1"/>
</dbReference>
<dbReference type="PANTHER" id="PTHR10574">
    <property type="entry name" value="NETRIN/LAMININ-RELATED"/>
    <property type="match status" value="1"/>
</dbReference>
<dbReference type="SUPFAM" id="SSF49785">
    <property type="entry name" value="Galactose-binding domain-like"/>
    <property type="match status" value="1"/>
</dbReference>
<reference evidence="4 5" key="1">
    <citation type="submission" date="2014-10" db="EMBL/GenBank/DDBJ databases">
        <title>Draft genome of the hookworm Ancylostoma caninum.</title>
        <authorList>
            <person name="Mitreva M."/>
        </authorList>
    </citation>
    <scope>NUCLEOTIDE SEQUENCE [LARGE SCALE GENOMIC DNA]</scope>
    <source>
        <strain evidence="4 5">Baltimore</strain>
    </source>
</reference>
<sequence>MAGTVNAHPAENMVDGNTSWWQSPPLSRGMEFNHVNITIDLEQEFHVAYVWIQMANSPKPGTWILERSTDYGKTFQPWYYFAETPAECMRQFGMESLSPISEDDRVICRSDLAGIHPLENAEMVIKILEHRPSRNRFSTSEALQNFTRATNVRIRLLGTRTLQGHLMHLNDRTDPTVTRRVSNMQIYPPSGCR</sequence>
<dbReference type="PANTHER" id="PTHR10574:SF406">
    <property type="entry name" value="LAMININ SUBUNIT ALPHA 5"/>
    <property type="match status" value="1"/>
</dbReference>
<proteinExistence type="predicted"/>
<dbReference type="GO" id="GO:0005604">
    <property type="term" value="C:basement membrane"/>
    <property type="evidence" value="ECO:0007669"/>
    <property type="project" value="TreeGrafter"/>
</dbReference>
<dbReference type="GO" id="GO:0007411">
    <property type="term" value="P:axon guidance"/>
    <property type="evidence" value="ECO:0007669"/>
    <property type="project" value="TreeGrafter"/>
</dbReference>